<keyword evidence="4" id="KW-0732">Signal</keyword>
<proteinExistence type="predicted"/>
<dbReference type="GO" id="GO:0007155">
    <property type="term" value="P:cell adhesion"/>
    <property type="evidence" value="ECO:0007669"/>
    <property type="project" value="UniProtKB-KW"/>
</dbReference>
<keyword evidence="11" id="KW-1185">Reference proteome</keyword>
<organism evidence="10 11">
    <name type="scientific">Streptomyces candidus</name>
    <dbReference type="NCBI Taxonomy" id="67283"/>
    <lineage>
        <taxon>Bacteria</taxon>
        <taxon>Bacillati</taxon>
        <taxon>Actinomycetota</taxon>
        <taxon>Actinomycetes</taxon>
        <taxon>Kitasatosporales</taxon>
        <taxon>Streptomycetaceae</taxon>
        <taxon>Streptomyces</taxon>
    </lineage>
</organism>
<evidence type="ECO:0000256" key="2">
    <source>
        <dbReference type="ARBA" id="ARBA00022512"/>
    </source>
</evidence>
<feature type="compositionally biased region" description="Pro residues" evidence="8">
    <location>
        <begin position="153"/>
        <end position="184"/>
    </location>
</feature>
<dbReference type="Proteomes" id="UP000540423">
    <property type="component" value="Unassembled WGS sequence"/>
</dbReference>
<evidence type="ECO:0000256" key="6">
    <source>
        <dbReference type="ARBA" id="ARBA00023087"/>
    </source>
</evidence>
<accession>A0A7X0LNF3</accession>
<evidence type="ECO:0000256" key="3">
    <source>
        <dbReference type="ARBA" id="ARBA00022525"/>
    </source>
</evidence>
<sequence>MLVTAAVSGVLSMTGGHAYADAVSEGTASDSPGALSGNSAQVPAHVPVNACGNTVDVIGLLNPAFGNKCANGPIPPAGRPPTGTPRSHEPPAEEPPAYEHPAEEPPAYEHPADQPPADEPPADVPPTDQPPKDQPPADEPPTDQPPADEEPPGEPPVDQPPSEQPPADQPPSGKPPVGEPPVVVPPVVGNPPVGKPPVSRPPSEPTPGKSAGPGKPRTVETPVQRAEAGKALLADTGAGELGGAAALSMALLGGGVLLTRRGRVAQR</sequence>
<dbReference type="EMBL" id="JACHEM010000003">
    <property type="protein sequence ID" value="MBB6434802.1"/>
    <property type="molecule type" value="Genomic_DNA"/>
</dbReference>
<protein>
    <recommendedName>
        <fullName evidence="9">Chaplin domain-containing protein</fullName>
    </recommendedName>
</protein>
<dbReference type="PROSITE" id="PS51884">
    <property type="entry name" value="CHAPLIN"/>
    <property type="match status" value="1"/>
</dbReference>
<keyword evidence="3" id="KW-0964">Secreted</keyword>
<feature type="region of interest" description="Disordered" evidence="8">
    <location>
        <begin position="72"/>
        <end position="227"/>
    </location>
</feature>
<dbReference type="AlphaFoldDB" id="A0A7X0LNF3"/>
<keyword evidence="5" id="KW-0130">Cell adhesion</keyword>
<reference evidence="10 11" key="1">
    <citation type="submission" date="2020-08" db="EMBL/GenBank/DDBJ databases">
        <title>Genomic Encyclopedia of Type Strains, Phase IV (KMG-IV): sequencing the most valuable type-strain genomes for metagenomic binning, comparative biology and taxonomic classification.</title>
        <authorList>
            <person name="Goeker M."/>
        </authorList>
    </citation>
    <scope>NUCLEOTIDE SEQUENCE [LARGE SCALE GENOMIC DNA]</scope>
    <source>
        <strain evidence="10 11">DSM 40141</strain>
    </source>
</reference>
<evidence type="ECO:0000256" key="1">
    <source>
        <dbReference type="ARBA" id="ARBA00004191"/>
    </source>
</evidence>
<dbReference type="Pfam" id="PF03777">
    <property type="entry name" value="ChpA-C"/>
    <property type="match status" value="1"/>
</dbReference>
<gene>
    <name evidence="10" type="ORF">HNQ79_001253</name>
</gene>
<evidence type="ECO:0000256" key="5">
    <source>
        <dbReference type="ARBA" id="ARBA00022889"/>
    </source>
</evidence>
<keyword evidence="6 7" id="KW-0034">Amyloid</keyword>
<feature type="compositionally biased region" description="Pro residues" evidence="8">
    <location>
        <begin position="193"/>
        <end position="205"/>
    </location>
</feature>
<name>A0A7X0LNF3_9ACTN</name>
<dbReference type="InterPro" id="IPR005528">
    <property type="entry name" value="ChpA-H"/>
</dbReference>
<keyword evidence="2" id="KW-0134">Cell wall</keyword>
<comment type="caution">
    <text evidence="10">The sequence shown here is derived from an EMBL/GenBank/DDBJ whole genome shotgun (WGS) entry which is preliminary data.</text>
</comment>
<comment type="subcellular location">
    <subcellularLocation>
        <location evidence="1">Secreted</location>
        <location evidence="1">Cell wall</location>
    </subcellularLocation>
</comment>
<evidence type="ECO:0000256" key="4">
    <source>
        <dbReference type="ARBA" id="ARBA00022729"/>
    </source>
</evidence>
<evidence type="ECO:0000256" key="7">
    <source>
        <dbReference type="PROSITE-ProRule" id="PRU01232"/>
    </source>
</evidence>
<feature type="domain" description="Chaplin" evidence="9">
    <location>
        <begin position="31"/>
        <end position="71"/>
    </location>
</feature>
<evidence type="ECO:0000259" key="9">
    <source>
        <dbReference type="PROSITE" id="PS51884"/>
    </source>
</evidence>
<feature type="compositionally biased region" description="Pro residues" evidence="8">
    <location>
        <begin position="113"/>
        <end position="144"/>
    </location>
</feature>
<evidence type="ECO:0000313" key="11">
    <source>
        <dbReference type="Proteomes" id="UP000540423"/>
    </source>
</evidence>
<feature type="compositionally biased region" description="Pro residues" evidence="8">
    <location>
        <begin position="73"/>
        <end position="83"/>
    </location>
</feature>
<evidence type="ECO:0000256" key="8">
    <source>
        <dbReference type="SAM" id="MobiDB-lite"/>
    </source>
</evidence>
<evidence type="ECO:0000313" key="10">
    <source>
        <dbReference type="EMBL" id="MBB6434802.1"/>
    </source>
</evidence>